<proteinExistence type="predicted"/>
<dbReference type="Gene3D" id="3.60.10.10">
    <property type="entry name" value="Endonuclease/exonuclease/phosphatase"/>
    <property type="match status" value="1"/>
</dbReference>
<dbReference type="GO" id="GO:0000175">
    <property type="term" value="F:3'-5'-RNA exonuclease activity"/>
    <property type="evidence" value="ECO:0007669"/>
    <property type="project" value="TreeGrafter"/>
</dbReference>
<dbReference type="PANTHER" id="PTHR12121">
    <property type="entry name" value="CARBON CATABOLITE REPRESSOR PROTEIN 4"/>
    <property type="match status" value="1"/>
</dbReference>
<organism evidence="2 3">
    <name type="scientific">Myriangium duriaei CBS 260.36</name>
    <dbReference type="NCBI Taxonomy" id="1168546"/>
    <lineage>
        <taxon>Eukaryota</taxon>
        <taxon>Fungi</taxon>
        <taxon>Dikarya</taxon>
        <taxon>Ascomycota</taxon>
        <taxon>Pezizomycotina</taxon>
        <taxon>Dothideomycetes</taxon>
        <taxon>Dothideomycetidae</taxon>
        <taxon>Myriangiales</taxon>
        <taxon>Myriangiaceae</taxon>
        <taxon>Myriangium</taxon>
    </lineage>
</organism>
<dbReference type="CDD" id="cd09083">
    <property type="entry name" value="EEP-1"/>
    <property type="match status" value="1"/>
</dbReference>
<dbReference type="InterPro" id="IPR036691">
    <property type="entry name" value="Endo/exonu/phosph_ase_sf"/>
</dbReference>
<protein>
    <submittedName>
        <fullName evidence="2">Endonuclease/exonuclease/phosphatase</fullName>
    </submittedName>
</protein>
<keyword evidence="3" id="KW-1185">Reference proteome</keyword>
<dbReference type="Proteomes" id="UP000799439">
    <property type="component" value="Unassembled WGS sequence"/>
</dbReference>
<name>A0A9P4J2Y7_9PEZI</name>
<evidence type="ECO:0000313" key="2">
    <source>
        <dbReference type="EMBL" id="KAF2152492.1"/>
    </source>
</evidence>
<dbReference type="InterPro" id="IPR050410">
    <property type="entry name" value="CCR4/nocturin_mRNA_transcr"/>
</dbReference>
<keyword evidence="2" id="KW-0378">Hydrolase</keyword>
<dbReference type="PANTHER" id="PTHR12121:SF36">
    <property type="entry name" value="ENDONUCLEASE_EXONUCLEASE_PHOSPHATASE DOMAIN-CONTAINING PROTEIN"/>
    <property type="match status" value="1"/>
</dbReference>
<dbReference type="SUPFAM" id="SSF56219">
    <property type="entry name" value="DNase I-like"/>
    <property type="match status" value="1"/>
</dbReference>
<evidence type="ECO:0000259" key="1">
    <source>
        <dbReference type="Pfam" id="PF03372"/>
    </source>
</evidence>
<dbReference type="OrthoDB" id="276515at2759"/>
<gene>
    <name evidence="2" type="ORF">K461DRAFT_278723</name>
</gene>
<dbReference type="EMBL" id="ML996086">
    <property type="protein sequence ID" value="KAF2152492.1"/>
    <property type="molecule type" value="Genomic_DNA"/>
</dbReference>
<dbReference type="InterPro" id="IPR005135">
    <property type="entry name" value="Endo/exonuclease/phosphatase"/>
</dbReference>
<keyword evidence="2" id="KW-0540">Nuclease</keyword>
<dbReference type="GO" id="GO:0004519">
    <property type="term" value="F:endonuclease activity"/>
    <property type="evidence" value="ECO:0007669"/>
    <property type="project" value="UniProtKB-KW"/>
</dbReference>
<keyword evidence="2" id="KW-0255">Endonuclease</keyword>
<dbReference type="AlphaFoldDB" id="A0A9P4J2Y7"/>
<sequence>MQIKSAKGLKLRVLTHNIRYAANPPSKGEAPWNERLPDLLTQFRYQTRYAPQTIICLQEVLDHQLVDLLRGLNKDGDEWASIGVGRDDGIRDGEYVPILYQPSIWRLEHFEYFWLSQTPDRPSLGWDAGSKRVITIGVFRHKETSRPLVAMNTHLDNAGSEARRNGAKLILNAVNSFTKGDHSGKFGPLPVFLAGDMNSQEDQEAYKVFTSKESPLRDAKSLAPPGYAYGYVKTFTGFNGHGDEDGELTRLDYVFVTQEAQSSWTTYGYATLPNIFEDASGKYLSDHRAVVADIELGPS</sequence>
<comment type="caution">
    <text evidence="2">The sequence shown here is derived from an EMBL/GenBank/DDBJ whole genome shotgun (WGS) entry which is preliminary data.</text>
</comment>
<evidence type="ECO:0000313" key="3">
    <source>
        <dbReference type="Proteomes" id="UP000799439"/>
    </source>
</evidence>
<accession>A0A9P4J2Y7</accession>
<dbReference type="Pfam" id="PF03372">
    <property type="entry name" value="Exo_endo_phos"/>
    <property type="match status" value="1"/>
</dbReference>
<reference evidence="2" key="1">
    <citation type="journal article" date="2020" name="Stud. Mycol.">
        <title>101 Dothideomycetes genomes: a test case for predicting lifestyles and emergence of pathogens.</title>
        <authorList>
            <person name="Haridas S."/>
            <person name="Albert R."/>
            <person name="Binder M."/>
            <person name="Bloem J."/>
            <person name="Labutti K."/>
            <person name="Salamov A."/>
            <person name="Andreopoulos B."/>
            <person name="Baker S."/>
            <person name="Barry K."/>
            <person name="Bills G."/>
            <person name="Bluhm B."/>
            <person name="Cannon C."/>
            <person name="Castanera R."/>
            <person name="Culley D."/>
            <person name="Daum C."/>
            <person name="Ezra D."/>
            <person name="Gonzalez J."/>
            <person name="Henrissat B."/>
            <person name="Kuo A."/>
            <person name="Liang C."/>
            <person name="Lipzen A."/>
            <person name="Lutzoni F."/>
            <person name="Magnuson J."/>
            <person name="Mondo S."/>
            <person name="Nolan M."/>
            <person name="Ohm R."/>
            <person name="Pangilinan J."/>
            <person name="Park H.-J."/>
            <person name="Ramirez L."/>
            <person name="Alfaro M."/>
            <person name="Sun H."/>
            <person name="Tritt A."/>
            <person name="Yoshinaga Y."/>
            <person name="Zwiers L.-H."/>
            <person name="Turgeon B."/>
            <person name="Goodwin S."/>
            <person name="Spatafora J."/>
            <person name="Crous P."/>
            <person name="Grigoriev I."/>
        </authorList>
    </citation>
    <scope>NUCLEOTIDE SEQUENCE</scope>
    <source>
        <strain evidence="2">CBS 260.36</strain>
    </source>
</reference>
<feature type="domain" description="Endonuclease/exonuclease/phosphatase" evidence="1">
    <location>
        <begin position="14"/>
        <end position="287"/>
    </location>
</feature>